<keyword evidence="1" id="KW-0812">Transmembrane</keyword>
<accession>A0A1F5H470</accession>
<evidence type="ECO:0000313" key="4">
    <source>
        <dbReference type="Proteomes" id="UP000177039"/>
    </source>
</evidence>
<feature type="domain" description="Transglutaminase-like" evidence="2">
    <location>
        <begin position="361"/>
        <end position="434"/>
    </location>
</feature>
<dbReference type="SUPFAM" id="SSF54001">
    <property type="entry name" value="Cysteine proteinases"/>
    <property type="match status" value="1"/>
</dbReference>
<evidence type="ECO:0000259" key="2">
    <source>
        <dbReference type="SMART" id="SM00460"/>
    </source>
</evidence>
<organism evidence="3 4">
    <name type="scientific">Candidatus Curtissbacteria bacterium RIFCSPLOWO2_01_FULL_42_50</name>
    <dbReference type="NCBI Taxonomy" id="1797730"/>
    <lineage>
        <taxon>Bacteria</taxon>
        <taxon>Candidatus Curtissiibacteriota</taxon>
    </lineage>
</organism>
<sequence length="634" mass="71095">MTLDLMRFAARIFFPILFLAITYYLPLTTLDAFAQGEFQTDYQVTYAVGLNGTTNISQNITLKNKTANYYADKFELKIGSVKVENVQAKDTTGQLSTDVKFEGNTTIISVKFNQRVIGIDKTLPFSLSYSSPEIVTRSGQIWEISIPRLAKSADIASYTAKVSVPVIFGEVAFTIPKPEGQTVLGSQQEFTFTKEQLFQSGIAMSFGKNQVFSFELKYFLENNNLTNQYDYITLPPDNTYQRIVLQKIEPAPLDVTVDTDGNFLAKYKLLPRQQLNVTAKGNVEVFSKPFRKIEKELTSEEKERYTGPQKYWETDIALVKDKANELKTPQAIYNFVANSLSYNQERLKQPKIERKGAASALLTPNDAVCMEFTDLFVALARAAGIPAREVEGYAFTQNERLKPLSLTFAGGDILHAWPEYWDDNLGWIQVDPTWGSTSGGLDYFNKLDFNHITFVQRGSSSTSPLPPGSYKRQDNLQERNVFVSFAQELPIITSTPQLSLDIPEKILSGVPVKVTANIKNIGSTSIIGEEIILTSTKLKIITKAKEQIKILPPYSQKSFEFSLGGGKLFSDSQDTLVLSYGGVEISHPIKILPIYKLVLLPAFETALIIALILIVIGFALYYKINKRNLKFHQK</sequence>
<comment type="caution">
    <text evidence="3">The sequence shown here is derived from an EMBL/GenBank/DDBJ whole genome shotgun (WGS) entry which is preliminary data.</text>
</comment>
<evidence type="ECO:0000313" key="3">
    <source>
        <dbReference type="EMBL" id="OGD98933.1"/>
    </source>
</evidence>
<dbReference type="Pfam" id="PF01841">
    <property type="entry name" value="Transglut_core"/>
    <property type="match status" value="1"/>
</dbReference>
<name>A0A1F5H470_9BACT</name>
<feature type="transmembrane region" description="Helical" evidence="1">
    <location>
        <begin position="598"/>
        <end position="622"/>
    </location>
</feature>
<dbReference type="EMBL" id="MFBT01000027">
    <property type="protein sequence ID" value="OGD98933.1"/>
    <property type="molecule type" value="Genomic_DNA"/>
</dbReference>
<proteinExistence type="predicted"/>
<dbReference type="Gene3D" id="3.10.620.30">
    <property type="match status" value="1"/>
</dbReference>
<evidence type="ECO:0000256" key="1">
    <source>
        <dbReference type="SAM" id="Phobius"/>
    </source>
</evidence>
<reference evidence="3 4" key="1">
    <citation type="journal article" date="2016" name="Nat. Commun.">
        <title>Thousands of microbial genomes shed light on interconnected biogeochemical processes in an aquifer system.</title>
        <authorList>
            <person name="Anantharaman K."/>
            <person name="Brown C.T."/>
            <person name="Hug L.A."/>
            <person name="Sharon I."/>
            <person name="Castelle C.J."/>
            <person name="Probst A.J."/>
            <person name="Thomas B.C."/>
            <person name="Singh A."/>
            <person name="Wilkins M.J."/>
            <person name="Karaoz U."/>
            <person name="Brodie E.L."/>
            <person name="Williams K.H."/>
            <person name="Hubbard S.S."/>
            <person name="Banfield J.F."/>
        </authorList>
    </citation>
    <scope>NUCLEOTIDE SEQUENCE [LARGE SCALE GENOMIC DNA]</scope>
</reference>
<dbReference type="InterPro" id="IPR002931">
    <property type="entry name" value="Transglutaminase-like"/>
</dbReference>
<protein>
    <recommendedName>
        <fullName evidence="2">Transglutaminase-like domain-containing protein</fullName>
    </recommendedName>
</protein>
<dbReference type="AlphaFoldDB" id="A0A1F5H470"/>
<dbReference type="InterPro" id="IPR038765">
    <property type="entry name" value="Papain-like_cys_pep_sf"/>
</dbReference>
<feature type="transmembrane region" description="Helical" evidence="1">
    <location>
        <begin position="12"/>
        <end position="34"/>
    </location>
</feature>
<dbReference type="PANTHER" id="PTHR33490">
    <property type="entry name" value="BLR5614 PROTEIN-RELATED"/>
    <property type="match status" value="1"/>
</dbReference>
<keyword evidence="1" id="KW-0472">Membrane</keyword>
<dbReference type="Proteomes" id="UP000177039">
    <property type="component" value="Unassembled WGS sequence"/>
</dbReference>
<dbReference type="PANTHER" id="PTHR33490:SF6">
    <property type="entry name" value="SLL1049 PROTEIN"/>
    <property type="match status" value="1"/>
</dbReference>
<dbReference type="SMART" id="SM00460">
    <property type="entry name" value="TGc"/>
    <property type="match status" value="1"/>
</dbReference>
<keyword evidence="1" id="KW-1133">Transmembrane helix</keyword>
<gene>
    <name evidence="3" type="ORF">A3B54_01120</name>
</gene>